<reference evidence="8 9" key="1">
    <citation type="journal article" date="2016" name="Nat. Commun.">
        <title>Thousands of microbial genomes shed light on interconnected biogeochemical processes in an aquifer system.</title>
        <authorList>
            <person name="Anantharaman K."/>
            <person name="Brown C.T."/>
            <person name="Hug L.A."/>
            <person name="Sharon I."/>
            <person name="Castelle C.J."/>
            <person name="Probst A.J."/>
            <person name="Thomas B.C."/>
            <person name="Singh A."/>
            <person name="Wilkins M.J."/>
            <person name="Karaoz U."/>
            <person name="Brodie E.L."/>
            <person name="Williams K.H."/>
            <person name="Hubbard S.S."/>
            <person name="Banfield J.F."/>
        </authorList>
    </citation>
    <scope>NUCLEOTIDE SEQUENCE [LARGE SCALE GENOMIC DNA]</scope>
</reference>
<dbReference type="PROSITE" id="PS00150">
    <property type="entry name" value="ACYLPHOSPHATASE_1"/>
    <property type="match status" value="1"/>
</dbReference>
<feature type="domain" description="Acylphosphatase-like" evidence="7">
    <location>
        <begin position="3"/>
        <end position="90"/>
    </location>
</feature>
<dbReference type="PROSITE" id="PS00151">
    <property type="entry name" value="ACYLPHOSPHATASE_2"/>
    <property type="match status" value="1"/>
</dbReference>
<feature type="active site" evidence="4">
    <location>
        <position position="36"/>
    </location>
</feature>
<evidence type="ECO:0000313" key="8">
    <source>
        <dbReference type="EMBL" id="OGH68749.1"/>
    </source>
</evidence>
<evidence type="ECO:0000256" key="2">
    <source>
        <dbReference type="ARBA" id="ARBA00012150"/>
    </source>
</evidence>
<proteinExistence type="inferred from homology"/>
<dbReference type="AlphaFoldDB" id="A0A1F6MAW1"/>
<dbReference type="PANTHER" id="PTHR47268:SF4">
    <property type="entry name" value="ACYLPHOSPHATASE"/>
    <property type="match status" value="1"/>
</dbReference>
<evidence type="ECO:0000259" key="7">
    <source>
        <dbReference type="PROSITE" id="PS51160"/>
    </source>
</evidence>
<dbReference type="InterPro" id="IPR001792">
    <property type="entry name" value="Acylphosphatase-like_dom"/>
</dbReference>
<comment type="catalytic activity">
    <reaction evidence="3 4 5">
        <text>an acyl phosphate + H2O = a carboxylate + phosphate + H(+)</text>
        <dbReference type="Rhea" id="RHEA:14965"/>
        <dbReference type="ChEBI" id="CHEBI:15377"/>
        <dbReference type="ChEBI" id="CHEBI:15378"/>
        <dbReference type="ChEBI" id="CHEBI:29067"/>
        <dbReference type="ChEBI" id="CHEBI:43474"/>
        <dbReference type="ChEBI" id="CHEBI:59918"/>
        <dbReference type="EC" id="3.6.1.7"/>
    </reaction>
</comment>
<evidence type="ECO:0000256" key="3">
    <source>
        <dbReference type="ARBA" id="ARBA00047645"/>
    </source>
</evidence>
<evidence type="ECO:0000256" key="6">
    <source>
        <dbReference type="RuleBase" id="RU004168"/>
    </source>
</evidence>
<dbReference type="EC" id="3.6.1.7" evidence="2 4"/>
<feature type="active site" evidence="4">
    <location>
        <position position="18"/>
    </location>
</feature>
<dbReference type="Proteomes" id="UP000176282">
    <property type="component" value="Unassembled WGS sequence"/>
</dbReference>
<accession>A0A1F6MAW1</accession>
<sequence length="90" mass="10202">MHHLTLTIHGKVQGVWFRAQTKKKADALRLVGYAKNNPDGSVTVVAEGDKDALLHLLAFCHIGSPAAHVESIEEHWEKIKERQYKDFEIK</sequence>
<dbReference type="InterPro" id="IPR020456">
    <property type="entry name" value="Acylphosphatase"/>
</dbReference>
<dbReference type="PROSITE" id="PS51160">
    <property type="entry name" value="ACYLPHOSPHATASE_3"/>
    <property type="match status" value="1"/>
</dbReference>
<comment type="similarity">
    <text evidence="1 6">Belongs to the acylphosphatase family.</text>
</comment>
<dbReference type="EMBL" id="MFQB01000007">
    <property type="protein sequence ID" value="OGH68749.1"/>
    <property type="molecule type" value="Genomic_DNA"/>
</dbReference>
<comment type="caution">
    <text evidence="8">The sequence shown here is derived from an EMBL/GenBank/DDBJ whole genome shotgun (WGS) entry which is preliminary data.</text>
</comment>
<dbReference type="SUPFAM" id="SSF54975">
    <property type="entry name" value="Acylphosphatase/BLUF domain-like"/>
    <property type="match status" value="1"/>
</dbReference>
<dbReference type="Gene3D" id="3.30.70.100">
    <property type="match status" value="1"/>
</dbReference>
<evidence type="ECO:0000256" key="5">
    <source>
        <dbReference type="RuleBase" id="RU000553"/>
    </source>
</evidence>
<keyword evidence="4 5" id="KW-0378">Hydrolase</keyword>
<name>A0A1F6MAW1_9BACT</name>
<dbReference type="GO" id="GO:0003998">
    <property type="term" value="F:acylphosphatase activity"/>
    <property type="evidence" value="ECO:0007669"/>
    <property type="project" value="UniProtKB-EC"/>
</dbReference>
<dbReference type="Pfam" id="PF00708">
    <property type="entry name" value="Acylphosphatase"/>
    <property type="match status" value="1"/>
</dbReference>
<evidence type="ECO:0000256" key="1">
    <source>
        <dbReference type="ARBA" id="ARBA00005614"/>
    </source>
</evidence>
<evidence type="ECO:0000313" key="9">
    <source>
        <dbReference type="Proteomes" id="UP000176282"/>
    </source>
</evidence>
<dbReference type="InterPro" id="IPR017968">
    <property type="entry name" value="Acylphosphatase_CS"/>
</dbReference>
<dbReference type="PANTHER" id="PTHR47268">
    <property type="entry name" value="ACYLPHOSPHATASE"/>
    <property type="match status" value="1"/>
</dbReference>
<evidence type="ECO:0000256" key="4">
    <source>
        <dbReference type="PROSITE-ProRule" id="PRU00520"/>
    </source>
</evidence>
<dbReference type="InterPro" id="IPR036046">
    <property type="entry name" value="Acylphosphatase-like_dom_sf"/>
</dbReference>
<dbReference type="STRING" id="1798680.A3J66_03450"/>
<protein>
    <recommendedName>
        <fullName evidence="2 4">Acylphosphatase</fullName>
        <ecNumber evidence="2 4">3.6.1.7</ecNumber>
    </recommendedName>
</protein>
<gene>
    <name evidence="8" type="ORF">A3J66_03450</name>
</gene>
<organism evidence="8 9">
    <name type="scientific">Candidatus Magasanikbacteria bacterium RIFCSPHIGHO2_02_FULL_47_14</name>
    <dbReference type="NCBI Taxonomy" id="1798680"/>
    <lineage>
        <taxon>Bacteria</taxon>
        <taxon>Candidatus Magasanikiibacteriota</taxon>
    </lineage>
</organism>